<dbReference type="GO" id="GO:0015074">
    <property type="term" value="P:DNA integration"/>
    <property type="evidence" value="ECO:0007669"/>
    <property type="project" value="InterPro"/>
</dbReference>
<dbReference type="InterPro" id="IPR011010">
    <property type="entry name" value="DNA_brk_join_enz"/>
</dbReference>
<dbReference type="VEuPathDB" id="CryptoDB:Cvel_27758"/>
<sequence length="828" mass="93087">MQGQLRGRARTLSQKAKQAGFLSQRELALASDNKPDPTPKDELAKVAEEIEVAALEASTKRRYEAALRKLERSNPFLLPMRCALDMKMGFAHLKGLKGNEIGTLRGAVRWWHHMHRHEQPPFESDSLRYFFTGLCKLADNSVKTKERLSKEEVLKLIEYWEGQGSVTLDTLRNIAITVLAFFLAKRIGEILARGREDFILRDKAKPPFVGCYIHRSKGDRWGRGTMCPIPLVGTDGTALGQRILEFLEKALKSGTLFRATDAYGHRWAERPLTREAWQKALRKAITKCLPERECTDFTTHSLRRIREREAPSSEEKETRRCAVRMFEREVKIDMGGGKTRSEKAVSFLISPFDGGREEETASLSSEGRLLTFCVAGVGVPIMESSACELSSFYKTGKIQKKKGSGSGMLEVDETEVREEEEEVGRFRLDDGLIAWESVVLLSASETLTSSVEFAEFCLAKPQTGPRYTADGRISVAALKKRQSSGTPLTFSDKIRDLERRIAAVKKQSGAKGKEPVEVKRLKKMKRTFEDWRERILESGLSQITFMGVGVKEEEEDPEPSVQVPPLLREPLRLSCTDEELVRYLGRVGNLWSKTVCKFEETVGGSGKRRGKDDGNVFVGLFKGFGGFLSNKNKESEPGEGSGESQLSAFLLCALASLYSLEEMKGRDGSLLETPRFVQKSNSVGDLVFRGGRVEKEKGGVTPIDWRLRLPLPVSTKGRETDLRCPGRAESAGLWFQSVLSSCFEEREGIAIAEQLLGCKGIPSLRPDLYQDLPIELPRDELPRDPDEPIFWQTSFPDSPEMRRFLSSFLEVLAKRKVKFVDPFLPQHR</sequence>
<name>A0A0G4HI95_9ALVE</name>
<protein>
    <recommendedName>
        <fullName evidence="3">Tyr recombinase domain-containing protein</fullName>
    </recommendedName>
</protein>
<evidence type="ECO:0000313" key="2">
    <source>
        <dbReference type="EMBL" id="CEM43755.1"/>
    </source>
</evidence>
<gene>
    <name evidence="2" type="ORF">Cvel_27758</name>
</gene>
<proteinExistence type="predicted"/>
<dbReference type="GO" id="GO:0003677">
    <property type="term" value="F:DNA binding"/>
    <property type="evidence" value="ECO:0007669"/>
    <property type="project" value="InterPro"/>
</dbReference>
<dbReference type="AlphaFoldDB" id="A0A0G4HI95"/>
<accession>A0A0G4HI95</accession>
<evidence type="ECO:0000256" key="1">
    <source>
        <dbReference type="ARBA" id="ARBA00023172"/>
    </source>
</evidence>
<evidence type="ECO:0008006" key="3">
    <source>
        <dbReference type="Google" id="ProtNLM"/>
    </source>
</evidence>
<dbReference type="GO" id="GO:0006310">
    <property type="term" value="P:DNA recombination"/>
    <property type="evidence" value="ECO:0007669"/>
    <property type="project" value="UniProtKB-KW"/>
</dbReference>
<dbReference type="SUPFAM" id="SSF56349">
    <property type="entry name" value="DNA breaking-rejoining enzymes"/>
    <property type="match status" value="1"/>
</dbReference>
<dbReference type="Gene3D" id="1.10.443.10">
    <property type="entry name" value="Intergrase catalytic core"/>
    <property type="match status" value="1"/>
</dbReference>
<dbReference type="InterPro" id="IPR013762">
    <property type="entry name" value="Integrase-like_cat_sf"/>
</dbReference>
<reference evidence="2" key="1">
    <citation type="submission" date="2014-11" db="EMBL/GenBank/DDBJ databases">
        <authorList>
            <person name="Otto D Thomas"/>
            <person name="Naeem Raeece"/>
        </authorList>
    </citation>
    <scope>NUCLEOTIDE SEQUENCE</scope>
</reference>
<keyword evidence="1" id="KW-0233">DNA recombination</keyword>
<dbReference type="EMBL" id="CDMZ01002755">
    <property type="protein sequence ID" value="CEM43755.1"/>
    <property type="molecule type" value="Genomic_DNA"/>
</dbReference>
<organism evidence="2">
    <name type="scientific">Chromera velia CCMP2878</name>
    <dbReference type="NCBI Taxonomy" id="1169474"/>
    <lineage>
        <taxon>Eukaryota</taxon>
        <taxon>Sar</taxon>
        <taxon>Alveolata</taxon>
        <taxon>Colpodellida</taxon>
        <taxon>Chromeraceae</taxon>
        <taxon>Chromera</taxon>
    </lineage>
</organism>
<dbReference type="PhylomeDB" id="A0A0G4HI95"/>